<evidence type="ECO:0000313" key="6">
    <source>
        <dbReference type="Proteomes" id="UP000184335"/>
    </source>
</evidence>
<dbReference type="InterPro" id="IPR036388">
    <property type="entry name" value="WH-like_DNA-bd_sf"/>
</dbReference>
<gene>
    <name evidence="5" type="ORF">SAMN05443429_102197</name>
</gene>
<keyword evidence="4" id="KW-0804">Transcription</keyword>
<dbReference type="Gene3D" id="1.10.10.10">
    <property type="entry name" value="Winged helix-like DNA-binding domain superfamily/Winged helix DNA-binding domain"/>
    <property type="match status" value="1"/>
</dbReference>
<dbReference type="STRING" id="1118202.SAMN05443429_102197"/>
<protein>
    <submittedName>
        <fullName evidence="5">Predicted transcriptional regulator</fullName>
    </submittedName>
</protein>
<keyword evidence="3" id="KW-0238">DNA-binding</keyword>
<reference evidence="5 6" key="1">
    <citation type="submission" date="2016-11" db="EMBL/GenBank/DDBJ databases">
        <authorList>
            <person name="Jaros S."/>
            <person name="Januszkiewicz K."/>
            <person name="Wedrychowicz H."/>
        </authorList>
    </citation>
    <scope>NUCLEOTIDE SEQUENCE [LARGE SCALE GENOMIC DNA]</scope>
    <source>
        <strain evidence="5 6">DSM 25479</strain>
    </source>
</reference>
<evidence type="ECO:0000256" key="4">
    <source>
        <dbReference type="ARBA" id="ARBA00023163"/>
    </source>
</evidence>
<dbReference type="EMBL" id="FQYI01000002">
    <property type="protein sequence ID" value="SHI54995.1"/>
    <property type="molecule type" value="Genomic_DNA"/>
</dbReference>
<dbReference type="InterPro" id="IPR005650">
    <property type="entry name" value="BlaI_family"/>
</dbReference>
<comment type="similarity">
    <text evidence="1">Belongs to the BlaI transcriptional regulatory family.</text>
</comment>
<dbReference type="RefSeq" id="WP_073178345.1">
    <property type="nucleotide sequence ID" value="NZ_FQYI01000002.1"/>
</dbReference>
<evidence type="ECO:0000313" key="5">
    <source>
        <dbReference type="EMBL" id="SHI54995.1"/>
    </source>
</evidence>
<evidence type="ECO:0000256" key="2">
    <source>
        <dbReference type="ARBA" id="ARBA00023015"/>
    </source>
</evidence>
<keyword evidence="2" id="KW-0805">Transcription regulation</keyword>
<evidence type="ECO:0000256" key="1">
    <source>
        <dbReference type="ARBA" id="ARBA00011046"/>
    </source>
</evidence>
<name>A0A1M6C1S5_9FLAO</name>
<dbReference type="GO" id="GO:0045892">
    <property type="term" value="P:negative regulation of DNA-templated transcription"/>
    <property type="evidence" value="ECO:0007669"/>
    <property type="project" value="InterPro"/>
</dbReference>
<organism evidence="5 6">
    <name type="scientific">Cruoricaptor ignavus</name>
    <dbReference type="NCBI Taxonomy" id="1118202"/>
    <lineage>
        <taxon>Bacteria</taxon>
        <taxon>Pseudomonadati</taxon>
        <taxon>Bacteroidota</taxon>
        <taxon>Flavobacteriia</taxon>
        <taxon>Flavobacteriales</taxon>
        <taxon>Weeksellaceae</taxon>
        <taxon>Cruoricaptor</taxon>
    </lineage>
</organism>
<keyword evidence="6" id="KW-1185">Reference proteome</keyword>
<accession>A0A1M6C1S5</accession>
<proteinExistence type="inferred from homology"/>
<dbReference type="Pfam" id="PF03965">
    <property type="entry name" value="Penicillinase_R"/>
    <property type="match status" value="1"/>
</dbReference>
<sequence>MEKLTPAEEHLMLLFWELGEFYLKDAMAALPEPKLHQNTVSTYLKILTKKGFLHAEKEGRLMRYTTAKPREIYANELLDHLIKNYFGGDFDLIQMSYSQHQRPLAKTENSAVSDFLEELTSGKKSKTKKKKKSKK</sequence>
<evidence type="ECO:0000256" key="3">
    <source>
        <dbReference type="ARBA" id="ARBA00023125"/>
    </source>
</evidence>
<dbReference type="OrthoDB" id="1098508at2"/>
<dbReference type="SUPFAM" id="SSF46785">
    <property type="entry name" value="Winged helix' DNA-binding domain"/>
    <property type="match status" value="1"/>
</dbReference>
<dbReference type="InterPro" id="IPR036390">
    <property type="entry name" value="WH_DNA-bd_sf"/>
</dbReference>
<dbReference type="AlphaFoldDB" id="A0A1M6C1S5"/>
<dbReference type="GO" id="GO:0003677">
    <property type="term" value="F:DNA binding"/>
    <property type="evidence" value="ECO:0007669"/>
    <property type="project" value="UniProtKB-KW"/>
</dbReference>
<dbReference type="Proteomes" id="UP000184335">
    <property type="component" value="Unassembled WGS sequence"/>
</dbReference>